<dbReference type="SUPFAM" id="SSF101967">
    <property type="entry name" value="Adhesin YadA, collagen-binding domain"/>
    <property type="match status" value="6"/>
</dbReference>
<evidence type="ECO:0000313" key="16">
    <source>
        <dbReference type="Proteomes" id="UP000054977"/>
    </source>
</evidence>
<feature type="domain" description="Trimeric autotransporter adhesin YadA-like stalk" evidence="13">
    <location>
        <begin position="541"/>
        <end position="584"/>
    </location>
</feature>
<feature type="domain" description="Trimeric autotransporter adhesin YadA-like head" evidence="12">
    <location>
        <begin position="1034"/>
        <end position="1058"/>
    </location>
</feature>
<dbReference type="Gene3D" id="2.60.40.4050">
    <property type="match status" value="1"/>
</dbReference>
<dbReference type="Gene3D" id="3.30.1300.30">
    <property type="entry name" value="GSPII I/J protein-like"/>
    <property type="match status" value="1"/>
</dbReference>
<dbReference type="Gene3D" id="2.150.10.10">
    <property type="entry name" value="Serralysin-like metalloprotease, C-terminal"/>
    <property type="match status" value="3"/>
</dbReference>
<gene>
    <name evidence="15" type="ORF">AWB65_04340</name>
</gene>
<feature type="domain" description="Trimeric autotransporter adhesin YadA-like stalk" evidence="13">
    <location>
        <begin position="151"/>
        <end position="173"/>
    </location>
</feature>
<evidence type="ECO:0000259" key="11">
    <source>
        <dbReference type="Pfam" id="PF03895"/>
    </source>
</evidence>
<dbReference type="Gene3D" id="1.20.5.170">
    <property type="match status" value="7"/>
</dbReference>
<dbReference type="GO" id="GO:0009986">
    <property type="term" value="C:cell surface"/>
    <property type="evidence" value="ECO:0007669"/>
    <property type="project" value="UniProtKB-SubCell"/>
</dbReference>
<dbReference type="Pfam" id="PF05662">
    <property type="entry name" value="YadA_stalk"/>
    <property type="match status" value="8"/>
</dbReference>
<keyword evidence="7" id="KW-0732">Signal</keyword>
<protein>
    <submittedName>
        <fullName evidence="15">YadA domain-containing protein</fullName>
    </submittedName>
</protein>
<dbReference type="AlphaFoldDB" id="A0A158I7K4"/>
<reference evidence="15" key="1">
    <citation type="submission" date="2016-01" db="EMBL/GenBank/DDBJ databases">
        <authorList>
            <person name="Peeters C."/>
        </authorList>
    </citation>
    <scope>NUCLEOTIDE SEQUENCE [LARGE SCALE GENOMIC DNA]</scope>
    <source>
        <strain evidence="15">LMG 22934</strain>
    </source>
</reference>
<evidence type="ECO:0000256" key="9">
    <source>
        <dbReference type="ARBA" id="ARBA00023136"/>
    </source>
</evidence>
<evidence type="ECO:0000313" key="15">
    <source>
        <dbReference type="EMBL" id="SAL52437.1"/>
    </source>
</evidence>
<evidence type="ECO:0000259" key="12">
    <source>
        <dbReference type="Pfam" id="PF05658"/>
    </source>
</evidence>
<evidence type="ECO:0000256" key="3">
    <source>
        <dbReference type="ARBA" id="ARBA00005848"/>
    </source>
</evidence>
<dbReference type="EMBL" id="FCNW02000026">
    <property type="protein sequence ID" value="SAL52437.1"/>
    <property type="molecule type" value="Genomic_DNA"/>
</dbReference>
<accession>A0A158I7K4</accession>
<evidence type="ECO:0000256" key="7">
    <source>
        <dbReference type="ARBA" id="ARBA00022729"/>
    </source>
</evidence>
<keyword evidence="4" id="KW-0813">Transport</keyword>
<feature type="domain" description="Trimeric autotransporter adhesin YadA-like stalk" evidence="13">
    <location>
        <begin position="453"/>
        <end position="496"/>
    </location>
</feature>
<dbReference type="InterPro" id="IPR008635">
    <property type="entry name" value="Coiled_stalk_dom"/>
</dbReference>
<dbReference type="Pfam" id="PF05658">
    <property type="entry name" value="YadA_head"/>
    <property type="match status" value="6"/>
</dbReference>
<feature type="domain" description="Trimeric autotransporter adhesin YadA-like head" evidence="12">
    <location>
        <begin position="188"/>
        <end position="214"/>
    </location>
</feature>
<dbReference type="STRING" id="326474.AWB65_04340"/>
<dbReference type="CDD" id="cd12820">
    <property type="entry name" value="LbR_YadA-like"/>
    <property type="match status" value="1"/>
</dbReference>
<keyword evidence="9" id="KW-0472">Membrane</keyword>
<dbReference type="InterPro" id="IPR011049">
    <property type="entry name" value="Serralysin-like_metalloprot_C"/>
</dbReference>
<keyword evidence="8" id="KW-0653">Protein transport</keyword>
<evidence type="ECO:0000256" key="5">
    <source>
        <dbReference type="ARBA" id="ARBA00022452"/>
    </source>
</evidence>
<feature type="domain" description="Trimeric autotransporter adhesin YadA-like stalk" evidence="13">
    <location>
        <begin position="826"/>
        <end position="868"/>
    </location>
</feature>
<feature type="domain" description="Trimeric autotransporter adhesin YadA-like stalk" evidence="13">
    <location>
        <begin position="353"/>
        <end position="392"/>
    </location>
</feature>
<comment type="similarity">
    <text evidence="3">Belongs to the autotransporter-2 (AT-2) (TC 1.B.40) family.</text>
</comment>
<evidence type="ECO:0000259" key="13">
    <source>
        <dbReference type="Pfam" id="PF05662"/>
    </source>
</evidence>
<evidence type="ECO:0000256" key="1">
    <source>
        <dbReference type="ARBA" id="ARBA00004241"/>
    </source>
</evidence>
<evidence type="ECO:0000259" key="14">
    <source>
        <dbReference type="Pfam" id="PF13018"/>
    </source>
</evidence>
<feature type="domain" description="Trimeric autotransporter adhesin YadA-like head" evidence="12">
    <location>
        <begin position="1006"/>
        <end position="1032"/>
    </location>
</feature>
<feature type="domain" description="Trimeric autotransporter adhesin YadA-like head" evidence="12">
    <location>
        <begin position="258"/>
        <end position="284"/>
    </location>
</feature>
<evidence type="ECO:0000256" key="4">
    <source>
        <dbReference type="ARBA" id="ARBA00022448"/>
    </source>
</evidence>
<feature type="domain" description="Trimeric autotransporter adhesin YadA-like stalk" evidence="13">
    <location>
        <begin position="1064"/>
        <end position="1094"/>
    </location>
</feature>
<dbReference type="SUPFAM" id="SSF54523">
    <property type="entry name" value="Pili subunits"/>
    <property type="match status" value="1"/>
</dbReference>
<dbReference type="InterPro" id="IPR024973">
    <property type="entry name" value="ESPR"/>
</dbReference>
<evidence type="ECO:0000256" key="10">
    <source>
        <dbReference type="ARBA" id="ARBA00023237"/>
    </source>
</evidence>
<dbReference type="InterPro" id="IPR045584">
    <property type="entry name" value="Pilin-like"/>
</dbReference>
<evidence type="ECO:0000256" key="6">
    <source>
        <dbReference type="ARBA" id="ARBA00022692"/>
    </source>
</evidence>
<sequence>MNKLYRAVWNSTTGTYVAAPETAKASGKKASTCIIKVMLGSVFLIGSGTAFANGLFNDNSDASCTSVNAWNANDVLKYDNVSCGISLGSTGGTANWANASIDNFIANSKGAFVYGGLEVFGTGVAAGSPAAYIHGGLSLFSNGTTSGTTNKLIGLAAGTAPTDAVNLSQLNGAEKYFHVNSIGANSSATGTDSIGIGPNAKASNNYAVAMGSNTAATGVQATALGSNASAGGSFSTAVGNYASAAGDAATVVGYSATASGEHAIALGGWSTAAGAESVALGRSASAAAGATKGVALGQSANVTAANSVALGADSTTSANLTAAGYKPGATAVSGVASAANGEVSVGSSGNERRVTNIAAGAAATDAVNVSQLQSEAANVDALGTSTASALGGGAAYNSGTGAIAKPTYTIGGKTYNDVGTALVAAEGASADAVKYDSAAHDSVTLGNAGTPVQVTNVKAGALDATSKDAVNGSQLFATNEQVAANTGDITSINSTVSTIDGRVTQNTTDISTISGSLADAVKYDSAAHDSVTLGNAGTPVQVTNVKAGALDATSKDAVNGSQLFATNEQVAANTGDITTINSTVSAIDGRVTQNTTDISTINTTISTINGSLADAVQYDSAAHDSITLGNAGTPVQVTNVKAGALNATSKDAVNGSQLFATNEQLATNTDDIADITNNLNNGSLGLVQQDQATRNISVARDTDGNRVDFTGTTGTRELLGVSAGTTMSSAINLSQLQPVVAGLGGGATVNPDGSVTGPTYSVQGNTQTDVGSALNALDSGLTSLSDKVNGTDLGLVAQDGTTRDITIGAKTDGAALNVAGTAGNRKVTGVANGHIAAASVDAINGSQLAAVSTSVVNAIGGGSVLNSDGSISLPTFNVGGTTTHNIGDALTSIDGRVTQSMTEITNLKTTVNNQGTGAGSPNAVSYDTEAHAKVTFGKDGTPTSLTNVADGTLSAASTDAVNGRQLFATNTKVEELGEAIRNVSTTGSTATGFGPSVGGEAPVAIATGGGSIAIGDGANSSGDNAVSIGSGSAASAENSVALGAHSVADQPNTVSIGSDGNERRLTNVAPGINGTDAVNMNQLQSGMGEVARNGYSGVAAATALSMIPEVDADKTLSVGFGYGSYKGYSAGAFGGTARVTKNLKLRAGAGWGSGGKTVGTGGSYQW</sequence>
<keyword evidence="16" id="KW-1185">Reference proteome</keyword>
<feature type="domain" description="Trimeric autotransporter adhesin YadA-like head" evidence="12">
    <location>
        <begin position="290"/>
        <end position="314"/>
    </location>
</feature>
<proteinExistence type="inferred from homology"/>
<dbReference type="GO" id="GO:0015031">
    <property type="term" value="P:protein transport"/>
    <property type="evidence" value="ECO:0007669"/>
    <property type="project" value="UniProtKB-KW"/>
</dbReference>
<evidence type="ECO:0000256" key="8">
    <source>
        <dbReference type="ARBA" id="ARBA00022927"/>
    </source>
</evidence>
<comment type="caution">
    <text evidence="15">The sequence shown here is derived from an EMBL/GenBank/DDBJ whole genome shotgun (WGS) entry which is preliminary data.</text>
</comment>
<keyword evidence="5" id="KW-1134">Transmembrane beta strand</keyword>
<dbReference type="InterPro" id="IPR008640">
    <property type="entry name" value="Adhesin_Head_dom"/>
</dbReference>
<feature type="domain" description="Trimeric autotransporter adhesin YadA-like C-terminal membrane anchor" evidence="11">
    <location>
        <begin position="1108"/>
        <end position="1166"/>
    </location>
</feature>
<keyword evidence="6" id="KW-0812">Transmembrane</keyword>
<feature type="domain" description="ESPR" evidence="14">
    <location>
        <begin position="1"/>
        <end position="33"/>
    </location>
</feature>
<name>A0A158I7K4_9BURK</name>
<evidence type="ECO:0000256" key="2">
    <source>
        <dbReference type="ARBA" id="ARBA00004442"/>
    </source>
</evidence>
<dbReference type="GO" id="GO:0009279">
    <property type="term" value="C:cell outer membrane"/>
    <property type="evidence" value="ECO:0007669"/>
    <property type="project" value="UniProtKB-SubCell"/>
</dbReference>
<feature type="domain" description="Trimeric autotransporter adhesin YadA-like head" evidence="12">
    <location>
        <begin position="216"/>
        <end position="242"/>
    </location>
</feature>
<dbReference type="Pfam" id="PF13018">
    <property type="entry name" value="ESPR"/>
    <property type="match status" value="1"/>
</dbReference>
<dbReference type="InterPro" id="IPR005594">
    <property type="entry name" value="YadA_C"/>
</dbReference>
<feature type="domain" description="Trimeric autotransporter adhesin YadA-like stalk" evidence="13">
    <location>
        <begin position="945"/>
        <end position="986"/>
    </location>
</feature>
<keyword evidence="10" id="KW-0998">Cell outer membrane</keyword>
<feature type="domain" description="Trimeric autotransporter adhesin YadA-like stalk" evidence="13">
    <location>
        <begin position="636"/>
        <end position="680"/>
    </location>
</feature>
<organism evidence="15 16">
    <name type="scientific">Caballeronia humi</name>
    <dbReference type="NCBI Taxonomy" id="326474"/>
    <lineage>
        <taxon>Bacteria</taxon>
        <taxon>Pseudomonadati</taxon>
        <taxon>Pseudomonadota</taxon>
        <taxon>Betaproteobacteria</taxon>
        <taxon>Burkholderiales</taxon>
        <taxon>Burkholderiaceae</taxon>
        <taxon>Caballeronia</taxon>
    </lineage>
</organism>
<dbReference type="Pfam" id="PF03895">
    <property type="entry name" value="YadA_anchor"/>
    <property type="match status" value="1"/>
</dbReference>
<dbReference type="Proteomes" id="UP000054977">
    <property type="component" value="Unassembled WGS sequence"/>
</dbReference>
<comment type="subcellular location">
    <subcellularLocation>
        <location evidence="2">Cell outer membrane</location>
    </subcellularLocation>
    <subcellularLocation>
        <location evidence="1">Cell surface</location>
    </subcellularLocation>
</comment>